<evidence type="ECO:0000256" key="3">
    <source>
        <dbReference type="RuleBase" id="RU000363"/>
    </source>
</evidence>
<dbReference type="GO" id="GO:0006633">
    <property type="term" value="P:fatty acid biosynthetic process"/>
    <property type="evidence" value="ECO:0007669"/>
    <property type="project" value="TreeGrafter"/>
</dbReference>
<protein>
    <submittedName>
        <fullName evidence="5">Short-chain dehydrogenase/reductase SDR</fullName>
    </submittedName>
</protein>
<comment type="similarity">
    <text evidence="1 3">Belongs to the short-chain dehydrogenases/reductases (SDR) family.</text>
</comment>
<name>B2A7C1_NATTJ</name>
<evidence type="ECO:0000256" key="1">
    <source>
        <dbReference type="ARBA" id="ARBA00006484"/>
    </source>
</evidence>
<dbReference type="GO" id="GO:0016616">
    <property type="term" value="F:oxidoreductase activity, acting on the CH-OH group of donors, NAD or NADP as acceptor"/>
    <property type="evidence" value="ECO:0007669"/>
    <property type="project" value="TreeGrafter"/>
</dbReference>
<dbReference type="PANTHER" id="PTHR42760:SF133">
    <property type="entry name" value="3-OXOACYL-[ACYL-CARRIER-PROTEIN] REDUCTASE"/>
    <property type="match status" value="1"/>
</dbReference>
<dbReference type="HOGENOM" id="CLU_010194_1_1_9"/>
<feature type="coiled-coil region" evidence="4">
    <location>
        <begin position="37"/>
        <end position="64"/>
    </location>
</feature>
<keyword evidence="4" id="KW-0175">Coiled coil</keyword>
<dbReference type="InParanoid" id="B2A7C1"/>
<organism evidence="5 6">
    <name type="scientific">Natranaerobius thermophilus (strain ATCC BAA-1301 / DSM 18059 / JW/NM-WN-LF)</name>
    <dbReference type="NCBI Taxonomy" id="457570"/>
    <lineage>
        <taxon>Bacteria</taxon>
        <taxon>Bacillati</taxon>
        <taxon>Bacillota</taxon>
        <taxon>Clostridia</taxon>
        <taxon>Natranaerobiales</taxon>
        <taxon>Natranaerobiaceae</taxon>
        <taxon>Natranaerobius</taxon>
    </lineage>
</organism>
<sequence>MINELFDLTGKTAIVTGASSGLGWRFSKVLAQAGANLSIVARRKEKLEQLREDIKNTVNSEKESLALQCDVQKEAEVKDVVEKTEQEFGKIDILINNAGISALAPVEDLEQEDWDKVMDTNLTGVFFFAKHAARKMKANKSGKIVNIASMFGKVGNTFFPATPYHASKGGVITLTQALAGELAQHGIQVNAIGPGFFESEMTQDAFGDESFHEYVRSRCPSQRPGREGELDGALIFLASESSSYVNGQTIFVDGGWTAV</sequence>
<dbReference type="Pfam" id="PF00106">
    <property type="entry name" value="adh_short"/>
    <property type="match status" value="1"/>
</dbReference>
<evidence type="ECO:0000313" key="5">
    <source>
        <dbReference type="EMBL" id="ACB84315.1"/>
    </source>
</evidence>
<dbReference type="STRING" id="457570.Nther_0725"/>
<dbReference type="GO" id="GO:0008206">
    <property type="term" value="P:bile acid metabolic process"/>
    <property type="evidence" value="ECO:0007669"/>
    <property type="project" value="UniProtKB-ARBA"/>
</dbReference>
<dbReference type="AlphaFoldDB" id="B2A7C1"/>
<reference evidence="5 6" key="1">
    <citation type="submission" date="2008-04" db="EMBL/GenBank/DDBJ databases">
        <title>Complete sequence of chromosome of Natranaerobius thermophilus JW/NM-WN-LF.</title>
        <authorList>
            <consortium name="US DOE Joint Genome Institute"/>
            <person name="Copeland A."/>
            <person name="Lucas S."/>
            <person name="Lapidus A."/>
            <person name="Glavina del Rio T."/>
            <person name="Dalin E."/>
            <person name="Tice H."/>
            <person name="Bruce D."/>
            <person name="Goodwin L."/>
            <person name="Pitluck S."/>
            <person name="Chertkov O."/>
            <person name="Brettin T."/>
            <person name="Detter J.C."/>
            <person name="Han C."/>
            <person name="Kuske C.R."/>
            <person name="Schmutz J."/>
            <person name="Larimer F."/>
            <person name="Land M."/>
            <person name="Hauser L."/>
            <person name="Kyrpides N."/>
            <person name="Lykidis A."/>
            <person name="Mesbah N.M."/>
            <person name="Wiegel J."/>
        </authorList>
    </citation>
    <scope>NUCLEOTIDE SEQUENCE [LARGE SCALE GENOMIC DNA]</scope>
    <source>
        <strain evidence="6">ATCC BAA-1301 / DSM 18059 / JW/NM-WN-LF</strain>
    </source>
</reference>
<keyword evidence="2" id="KW-0560">Oxidoreductase</keyword>
<dbReference type="NCBIfam" id="NF005559">
    <property type="entry name" value="PRK07231.1"/>
    <property type="match status" value="1"/>
</dbReference>
<dbReference type="RefSeq" id="WP_012447199.1">
    <property type="nucleotide sequence ID" value="NC_010718.1"/>
</dbReference>
<dbReference type="InterPro" id="IPR036291">
    <property type="entry name" value="NAD(P)-bd_dom_sf"/>
</dbReference>
<proteinExistence type="inferred from homology"/>
<dbReference type="OrthoDB" id="9803333at2"/>
<gene>
    <name evidence="5" type="ordered locus">Nther_0725</name>
</gene>
<dbReference type="PRINTS" id="PR00080">
    <property type="entry name" value="SDRFAMILY"/>
</dbReference>
<accession>B2A7C1</accession>
<dbReference type="FunFam" id="3.40.50.720:FF:000084">
    <property type="entry name" value="Short-chain dehydrogenase reductase"/>
    <property type="match status" value="1"/>
</dbReference>
<keyword evidence="6" id="KW-1185">Reference proteome</keyword>
<dbReference type="PRINTS" id="PR00081">
    <property type="entry name" value="GDHRDH"/>
</dbReference>
<evidence type="ECO:0000256" key="2">
    <source>
        <dbReference type="ARBA" id="ARBA00023002"/>
    </source>
</evidence>
<dbReference type="InterPro" id="IPR002347">
    <property type="entry name" value="SDR_fam"/>
</dbReference>
<dbReference type="eggNOG" id="COG1028">
    <property type="taxonomic scope" value="Bacteria"/>
</dbReference>
<evidence type="ECO:0000256" key="4">
    <source>
        <dbReference type="SAM" id="Coils"/>
    </source>
</evidence>
<evidence type="ECO:0000313" key="6">
    <source>
        <dbReference type="Proteomes" id="UP000001683"/>
    </source>
</evidence>
<dbReference type="Proteomes" id="UP000001683">
    <property type="component" value="Chromosome"/>
</dbReference>
<dbReference type="GO" id="GO:0048038">
    <property type="term" value="F:quinone binding"/>
    <property type="evidence" value="ECO:0007669"/>
    <property type="project" value="TreeGrafter"/>
</dbReference>
<dbReference type="SUPFAM" id="SSF51735">
    <property type="entry name" value="NAD(P)-binding Rossmann-fold domains"/>
    <property type="match status" value="1"/>
</dbReference>
<dbReference type="Gene3D" id="3.40.50.720">
    <property type="entry name" value="NAD(P)-binding Rossmann-like Domain"/>
    <property type="match status" value="1"/>
</dbReference>
<reference evidence="5 6" key="2">
    <citation type="journal article" date="2011" name="J. Bacteriol.">
        <title>Complete genome sequence of the anaerobic, halophilic alkalithermophile Natranaerobius thermophilus JW/NM-WN-LF.</title>
        <authorList>
            <person name="Zhao B."/>
            <person name="Mesbah N.M."/>
            <person name="Dalin E."/>
            <person name="Goodwin L."/>
            <person name="Nolan M."/>
            <person name="Pitluck S."/>
            <person name="Chertkov O."/>
            <person name="Brettin T.S."/>
            <person name="Han J."/>
            <person name="Larimer F.W."/>
            <person name="Land M.L."/>
            <person name="Hauser L."/>
            <person name="Kyrpides N."/>
            <person name="Wiegel J."/>
        </authorList>
    </citation>
    <scope>NUCLEOTIDE SEQUENCE [LARGE SCALE GENOMIC DNA]</scope>
    <source>
        <strain evidence="6">ATCC BAA-1301 / DSM 18059 / JW/NM-WN-LF</strain>
    </source>
</reference>
<dbReference type="KEGG" id="nth:Nther_0725"/>
<dbReference type="PANTHER" id="PTHR42760">
    <property type="entry name" value="SHORT-CHAIN DEHYDROGENASES/REDUCTASES FAMILY MEMBER"/>
    <property type="match status" value="1"/>
</dbReference>
<dbReference type="EMBL" id="CP001034">
    <property type="protein sequence ID" value="ACB84315.1"/>
    <property type="molecule type" value="Genomic_DNA"/>
</dbReference>